<feature type="domain" description="HNH nuclease" evidence="1">
    <location>
        <begin position="38"/>
        <end position="81"/>
    </location>
</feature>
<name>A0A0F9J4N3_9ZZZZ</name>
<dbReference type="AlphaFoldDB" id="A0A0F9J4N3"/>
<dbReference type="SUPFAM" id="SSF54060">
    <property type="entry name" value="His-Me finger endonucleases"/>
    <property type="match status" value="1"/>
</dbReference>
<dbReference type="EMBL" id="LAZR01017333">
    <property type="protein sequence ID" value="KKM00856.1"/>
    <property type="molecule type" value="Genomic_DNA"/>
</dbReference>
<comment type="caution">
    <text evidence="2">The sequence shown here is derived from an EMBL/GenBank/DDBJ whole genome shotgun (WGS) entry which is preliminary data.</text>
</comment>
<dbReference type="Pfam" id="PF13392">
    <property type="entry name" value="HNH_3"/>
    <property type="match status" value="1"/>
</dbReference>
<reference evidence="2" key="1">
    <citation type="journal article" date="2015" name="Nature">
        <title>Complex archaea that bridge the gap between prokaryotes and eukaryotes.</title>
        <authorList>
            <person name="Spang A."/>
            <person name="Saw J.H."/>
            <person name="Jorgensen S.L."/>
            <person name="Zaremba-Niedzwiedzka K."/>
            <person name="Martijn J."/>
            <person name="Lind A.E."/>
            <person name="van Eijk R."/>
            <person name="Schleper C."/>
            <person name="Guy L."/>
            <person name="Ettema T.J."/>
        </authorList>
    </citation>
    <scope>NUCLEOTIDE SEQUENCE</scope>
</reference>
<dbReference type="InterPro" id="IPR044930">
    <property type="entry name" value="Homing_endonuclease_His-Me"/>
</dbReference>
<evidence type="ECO:0000313" key="2">
    <source>
        <dbReference type="EMBL" id="KKM00856.1"/>
    </source>
</evidence>
<gene>
    <name evidence="2" type="ORF">LCGC14_1800190</name>
</gene>
<accession>A0A0F9J4N3</accession>
<protein>
    <recommendedName>
        <fullName evidence="1">HNH nuclease domain-containing protein</fullName>
    </recommendedName>
</protein>
<evidence type="ECO:0000259" key="1">
    <source>
        <dbReference type="Pfam" id="PF13392"/>
    </source>
</evidence>
<proteinExistence type="predicted"/>
<sequence>MKRFWAKVIKNKNGCWEWKNATDTSGYGLFWKNGKHHKAHRISWELHNGKIPKGLLVLHTCDNPLCVNPNHLWLGTNQDNQNDMYAKNRGKKATGEKHGCAKLTWEVVRIIRKLYKRPEITQTILEK</sequence>
<dbReference type="InterPro" id="IPR003615">
    <property type="entry name" value="HNH_nuc"/>
</dbReference>
<dbReference type="InterPro" id="IPR044925">
    <property type="entry name" value="His-Me_finger_sf"/>
</dbReference>
<organism evidence="2">
    <name type="scientific">marine sediment metagenome</name>
    <dbReference type="NCBI Taxonomy" id="412755"/>
    <lineage>
        <taxon>unclassified sequences</taxon>
        <taxon>metagenomes</taxon>
        <taxon>ecological metagenomes</taxon>
    </lineage>
</organism>
<dbReference type="Gene3D" id="3.90.75.10">
    <property type="entry name" value="Homing Intron 3 (I-ppo) Encoded Endonuclease, Chain A"/>
    <property type="match status" value="1"/>
</dbReference>
<feature type="non-terminal residue" evidence="2">
    <location>
        <position position="127"/>
    </location>
</feature>
<dbReference type="GO" id="GO:0004519">
    <property type="term" value="F:endonuclease activity"/>
    <property type="evidence" value="ECO:0007669"/>
    <property type="project" value="InterPro"/>
</dbReference>